<organism evidence="2 3">
    <name type="scientific">Pleomassaria siparia CBS 279.74</name>
    <dbReference type="NCBI Taxonomy" id="1314801"/>
    <lineage>
        <taxon>Eukaryota</taxon>
        <taxon>Fungi</taxon>
        <taxon>Dikarya</taxon>
        <taxon>Ascomycota</taxon>
        <taxon>Pezizomycotina</taxon>
        <taxon>Dothideomycetes</taxon>
        <taxon>Pleosporomycetidae</taxon>
        <taxon>Pleosporales</taxon>
        <taxon>Pleomassariaceae</taxon>
        <taxon>Pleomassaria</taxon>
    </lineage>
</organism>
<sequence>MLSRRIAAARPLTRALIPAAARPLPQFTQVRTALTQSELLDIVDPNINGGYINPKPEKPQYRDPYGEYFDKQERRNFNDPVHEDHDIYSALSLHDYDHFTPGWGGVLLGTFLASVLGMCAVVSFIHPDKVSVPKQYEDGLEAELGGPRTVRAAKHGDEHVWRH</sequence>
<keyword evidence="1" id="KW-1133">Transmembrane helix</keyword>
<proteinExistence type="predicted"/>
<gene>
    <name evidence="2" type="ORF">K504DRAFT_470436</name>
</gene>
<dbReference type="OrthoDB" id="2014058at2759"/>
<dbReference type="PANTHER" id="PTHR12840:SF1">
    <property type="entry name" value="NADH DEHYDROGENASE [UBIQUINONE] 1 BETA SUBCOMPLEX SUBUNIT 8, MITOCHONDRIAL"/>
    <property type="match status" value="1"/>
</dbReference>
<dbReference type="EMBL" id="MU005774">
    <property type="protein sequence ID" value="KAF2707232.1"/>
    <property type="molecule type" value="Genomic_DNA"/>
</dbReference>
<protein>
    <recommendedName>
        <fullName evidence="4">NADH:ubiquinone oxidoreductase 20.1kD subunit</fullName>
    </recommendedName>
</protein>
<keyword evidence="3" id="KW-1185">Reference proteome</keyword>
<dbReference type="Pfam" id="PF05821">
    <property type="entry name" value="NDUF_B8"/>
    <property type="match status" value="1"/>
</dbReference>
<dbReference type="Proteomes" id="UP000799428">
    <property type="component" value="Unassembled WGS sequence"/>
</dbReference>
<evidence type="ECO:0008006" key="4">
    <source>
        <dbReference type="Google" id="ProtNLM"/>
    </source>
</evidence>
<evidence type="ECO:0000313" key="2">
    <source>
        <dbReference type="EMBL" id="KAF2707232.1"/>
    </source>
</evidence>
<feature type="transmembrane region" description="Helical" evidence="1">
    <location>
        <begin position="103"/>
        <end position="125"/>
    </location>
</feature>
<dbReference type="InterPro" id="IPR008699">
    <property type="entry name" value="NDUFB8"/>
</dbReference>
<dbReference type="PANTHER" id="PTHR12840">
    <property type="entry name" value="NADH-UBIQUINONE OXIDOREDUCTASE ASHI SUBUNIT"/>
    <property type="match status" value="1"/>
</dbReference>
<name>A0A6G1K3Z3_9PLEO</name>
<accession>A0A6G1K3Z3</accession>
<reference evidence="2" key="1">
    <citation type="journal article" date="2020" name="Stud. Mycol.">
        <title>101 Dothideomycetes genomes: a test case for predicting lifestyles and emergence of pathogens.</title>
        <authorList>
            <person name="Haridas S."/>
            <person name="Albert R."/>
            <person name="Binder M."/>
            <person name="Bloem J."/>
            <person name="Labutti K."/>
            <person name="Salamov A."/>
            <person name="Andreopoulos B."/>
            <person name="Baker S."/>
            <person name="Barry K."/>
            <person name="Bills G."/>
            <person name="Bluhm B."/>
            <person name="Cannon C."/>
            <person name="Castanera R."/>
            <person name="Culley D."/>
            <person name="Daum C."/>
            <person name="Ezra D."/>
            <person name="Gonzalez J."/>
            <person name="Henrissat B."/>
            <person name="Kuo A."/>
            <person name="Liang C."/>
            <person name="Lipzen A."/>
            <person name="Lutzoni F."/>
            <person name="Magnuson J."/>
            <person name="Mondo S."/>
            <person name="Nolan M."/>
            <person name="Ohm R."/>
            <person name="Pangilinan J."/>
            <person name="Park H.-J."/>
            <person name="Ramirez L."/>
            <person name="Alfaro M."/>
            <person name="Sun H."/>
            <person name="Tritt A."/>
            <person name="Yoshinaga Y."/>
            <person name="Zwiers L.-H."/>
            <person name="Turgeon B."/>
            <person name="Goodwin S."/>
            <person name="Spatafora J."/>
            <person name="Crous P."/>
            <person name="Grigoriev I."/>
        </authorList>
    </citation>
    <scope>NUCLEOTIDE SEQUENCE</scope>
    <source>
        <strain evidence="2">CBS 279.74</strain>
    </source>
</reference>
<evidence type="ECO:0000256" key="1">
    <source>
        <dbReference type="SAM" id="Phobius"/>
    </source>
</evidence>
<keyword evidence="1" id="KW-0472">Membrane</keyword>
<dbReference type="GO" id="GO:0005739">
    <property type="term" value="C:mitochondrion"/>
    <property type="evidence" value="ECO:0007669"/>
    <property type="project" value="InterPro"/>
</dbReference>
<keyword evidence="1" id="KW-0812">Transmembrane</keyword>
<evidence type="ECO:0000313" key="3">
    <source>
        <dbReference type="Proteomes" id="UP000799428"/>
    </source>
</evidence>
<dbReference type="AlphaFoldDB" id="A0A6G1K3Z3"/>